<feature type="domain" description="HTH merR-type" evidence="2">
    <location>
        <begin position="42"/>
        <end position="110"/>
    </location>
</feature>
<keyword evidence="4" id="KW-1185">Reference proteome</keyword>
<protein>
    <recommendedName>
        <fullName evidence="2">HTH merR-type domain-containing protein</fullName>
    </recommendedName>
</protein>
<dbReference type="PANTHER" id="PTHR30204">
    <property type="entry name" value="REDOX-CYCLING DRUG-SENSING TRANSCRIPTIONAL ACTIVATOR SOXR"/>
    <property type="match status" value="1"/>
</dbReference>
<dbReference type="GO" id="GO:0003677">
    <property type="term" value="F:DNA binding"/>
    <property type="evidence" value="ECO:0007669"/>
    <property type="project" value="UniProtKB-KW"/>
</dbReference>
<evidence type="ECO:0000313" key="4">
    <source>
        <dbReference type="Proteomes" id="UP000317730"/>
    </source>
</evidence>
<gene>
    <name evidence="3" type="ORF">APE01nite_06640</name>
</gene>
<accession>A0A4Y3TUU3</accession>
<evidence type="ECO:0000313" key="3">
    <source>
        <dbReference type="EMBL" id="GEB84867.1"/>
    </source>
</evidence>
<dbReference type="SMART" id="SM00422">
    <property type="entry name" value="HTH_MERR"/>
    <property type="match status" value="1"/>
</dbReference>
<name>A0A4Y3TUU3_9PROT</name>
<dbReference type="InterPro" id="IPR000551">
    <property type="entry name" value="MerR-type_HTH_dom"/>
</dbReference>
<dbReference type="PROSITE" id="PS50937">
    <property type="entry name" value="HTH_MERR_2"/>
    <property type="match status" value="1"/>
</dbReference>
<dbReference type="GO" id="GO:0003700">
    <property type="term" value="F:DNA-binding transcription factor activity"/>
    <property type="evidence" value="ECO:0007669"/>
    <property type="project" value="InterPro"/>
</dbReference>
<evidence type="ECO:0000256" key="1">
    <source>
        <dbReference type="ARBA" id="ARBA00023125"/>
    </source>
</evidence>
<organism evidence="3 4">
    <name type="scientific">Acetobacter peroxydans</name>
    <dbReference type="NCBI Taxonomy" id="104098"/>
    <lineage>
        <taxon>Bacteria</taxon>
        <taxon>Pseudomonadati</taxon>
        <taxon>Pseudomonadota</taxon>
        <taxon>Alphaproteobacteria</taxon>
        <taxon>Acetobacterales</taxon>
        <taxon>Acetobacteraceae</taxon>
        <taxon>Acetobacter</taxon>
    </lineage>
</organism>
<dbReference type="SUPFAM" id="SSF46955">
    <property type="entry name" value="Putative DNA-binding domain"/>
    <property type="match status" value="1"/>
</dbReference>
<dbReference type="Gene3D" id="1.10.1660.10">
    <property type="match status" value="1"/>
</dbReference>
<dbReference type="CDD" id="cd04765">
    <property type="entry name" value="HTH_MlrA-like_sg2"/>
    <property type="match status" value="1"/>
</dbReference>
<dbReference type="InterPro" id="IPR009061">
    <property type="entry name" value="DNA-bd_dom_put_sf"/>
</dbReference>
<dbReference type="OrthoDB" id="9810140at2"/>
<comment type="caution">
    <text evidence="3">The sequence shown here is derived from an EMBL/GenBank/DDBJ whole genome shotgun (WGS) entry which is preliminary data.</text>
</comment>
<dbReference type="Proteomes" id="UP000317730">
    <property type="component" value="Unassembled WGS sequence"/>
</dbReference>
<dbReference type="EMBL" id="BJMV01000002">
    <property type="protein sequence ID" value="GEB84867.1"/>
    <property type="molecule type" value="Genomic_DNA"/>
</dbReference>
<dbReference type="InterPro" id="IPR047057">
    <property type="entry name" value="MerR_fam"/>
</dbReference>
<dbReference type="AlphaFoldDB" id="A0A4Y3TUU3"/>
<keyword evidence="1" id="KW-0238">DNA-binding</keyword>
<dbReference type="PANTHER" id="PTHR30204:SF15">
    <property type="entry name" value="BLL5018 PROTEIN"/>
    <property type="match status" value="1"/>
</dbReference>
<evidence type="ECO:0000259" key="2">
    <source>
        <dbReference type="PROSITE" id="PS50937"/>
    </source>
</evidence>
<sequence length="194" mass="21577">MTDSPEGRGPEQENIDLFEAQFSEEEDRGLDGLEKAPQAFRTISEVADELHVPQHTLRLWESQFQQVRPVKRAGGRRYYRQEDIALLRHIADLLYTQGYTVKGVQRLLDSGMVAPMPNRVVMDDTQPELADVVESFQVSEPAALVAVVATEEAVVACAPEPVVSVAPQAPDLHLRAELEGILVELLAIRQKLVV</sequence>
<dbReference type="RefSeq" id="WP_141374791.1">
    <property type="nucleotide sequence ID" value="NZ_BAPL01000030.1"/>
</dbReference>
<proteinExistence type="predicted"/>
<dbReference type="Pfam" id="PF13411">
    <property type="entry name" value="MerR_1"/>
    <property type="match status" value="1"/>
</dbReference>
<reference evidence="3 4" key="1">
    <citation type="submission" date="2019-06" db="EMBL/GenBank/DDBJ databases">
        <title>Whole genome shotgun sequence of Acetobacter peroxydans NBRC 13755.</title>
        <authorList>
            <person name="Hosoyama A."/>
            <person name="Uohara A."/>
            <person name="Ohji S."/>
            <person name="Ichikawa N."/>
        </authorList>
    </citation>
    <scope>NUCLEOTIDE SEQUENCE [LARGE SCALE GENOMIC DNA]</scope>
    <source>
        <strain evidence="3 4">NBRC 13755</strain>
    </source>
</reference>